<sequence length="118" mass="13870">MLDISFYTANGETSYHVEVAENFLEWLARSEFAKIGEEKPVKIAIDGEKETLPLVKLGKNNRKKLIEFFNDSIINETKEILNQLGESLMKNEKIYRLQKLIELLDCIKNEKYQYLQRI</sequence>
<keyword evidence="2" id="KW-1185">Reference proteome</keyword>
<protein>
    <submittedName>
        <fullName evidence="1">Uncharacterized protein</fullName>
    </submittedName>
</protein>
<dbReference type="RefSeq" id="WP_413257367.1">
    <property type="nucleotide sequence ID" value="NZ_JBHFNS010000046.1"/>
</dbReference>
<reference evidence="1 2" key="1">
    <citation type="submission" date="2024-09" db="EMBL/GenBank/DDBJ databases">
        <title>Floridaenema gen nov. (Aerosakkonemataceae, Aerosakkonematales ord. nov., Cyanobacteria) from benthic tropical and subtropical fresh waters, with the description of four new species.</title>
        <authorList>
            <person name="Moretto J.A."/>
            <person name="Berthold D.E."/>
            <person name="Lefler F.W."/>
            <person name="Huang I.-S."/>
            <person name="Laughinghouse H. IV."/>
        </authorList>
    </citation>
    <scope>NUCLEOTIDE SEQUENCE [LARGE SCALE GENOMIC DNA]</scope>
    <source>
        <strain evidence="1 2">BLCC-F154</strain>
    </source>
</reference>
<evidence type="ECO:0000313" key="2">
    <source>
        <dbReference type="Proteomes" id="UP001576776"/>
    </source>
</evidence>
<accession>A0ABV4YD92</accession>
<name>A0ABV4YD92_9CYAN</name>
<comment type="caution">
    <text evidence="1">The sequence shown here is derived from an EMBL/GenBank/DDBJ whole genome shotgun (WGS) entry which is preliminary data.</text>
</comment>
<gene>
    <name evidence="1" type="ORF">ACE1B6_11485</name>
</gene>
<dbReference type="Proteomes" id="UP001576776">
    <property type="component" value="Unassembled WGS sequence"/>
</dbReference>
<evidence type="ECO:0000313" key="1">
    <source>
        <dbReference type="EMBL" id="MFB2935865.1"/>
    </source>
</evidence>
<proteinExistence type="predicted"/>
<organism evidence="1 2">
    <name type="scientific">Floridaenema fluviatile BLCC-F154</name>
    <dbReference type="NCBI Taxonomy" id="3153640"/>
    <lineage>
        <taxon>Bacteria</taxon>
        <taxon>Bacillati</taxon>
        <taxon>Cyanobacteriota</taxon>
        <taxon>Cyanophyceae</taxon>
        <taxon>Oscillatoriophycideae</taxon>
        <taxon>Aerosakkonematales</taxon>
        <taxon>Aerosakkonemataceae</taxon>
        <taxon>Floridanema</taxon>
        <taxon>Floridanema fluviatile</taxon>
    </lineage>
</organism>
<dbReference type="EMBL" id="JBHFNS010000046">
    <property type="protein sequence ID" value="MFB2935865.1"/>
    <property type="molecule type" value="Genomic_DNA"/>
</dbReference>